<keyword evidence="2" id="KW-0479">Metal-binding</keyword>
<accession>A0A1R1XT98</accession>
<dbReference type="EMBL" id="LSSN01001919">
    <property type="protein sequence ID" value="OMJ17851.1"/>
    <property type="molecule type" value="Genomic_DNA"/>
</dbReference>
<gene>
    <name evidence="5" type="ORF">AYI70_g5705</name>
</gene>
<keyword evidence="1" id="KW-0378">Hydrolase</keyword>
<dbReference type="Gene3D" id="2.40.70.10">
    <property type="entry name" value="Acid Proteases"/>
    <property type="match status" value="1"/>
</dbReference>
<feature type="compositionally biased region" description="Basic residues" evidence="3">
    <location>
        <begin position="330"/>
        <end position="342"/>
    </location>
</feature>
<dbReference type="AlphaFoldDB" id="A0A1R1XT98"/>
<dbReference type="Pfam" id="PF13975">
    <property type="entry name" value="gag-asp_proteas"/>
    <property type="match status" value="1"/>
</dbReference>
<dbReference type="InterPro" id="IPR036875">
    <property type="entry name" value="Znf_CCHC_sf"/>
</dbReference>
<evidence type="ECO:0000259" key="4">
    <source>
        <dbReference type="PROSITE" id="PS50158"/>
    </source>
</evidence>
<dbReference type="Gene3D" id="4.10.60.10">
    <property type="entry name" value="Zinc finger, CCHC-type"/>
    <property type="match status" value="1"/>
</dbReference>
<dbReference type="SMART" id="SM00343">
    <property type="entry name" value="ZnF_C2HC"/>
    <property type="match status" value="1"/>
</dbReference>
<dbReference type="OrthoDB" id="5588877at2759"/>
<dbReference type="GO" id="GO:0006508">
    <property type="term" value="P:proteolysis"/>
    <property type="evidence" value="ECO:0007669"/>
    <property type="project" value="InterPro"/>
</dbReference>
<dbReference type="SUPFAM" id="SSF50630">
    <property type="entry name" value="Acid proteases"/>
    <property type="match status" value="1"/>
</dbReference>
<comment type="caution">
    <text evidence="5">The sequence shown here is derived from an EMBL/GenBank/DDBJ whole genome shotgun (WGS) entry which is preliminary data.</text>
</comment>
<dbReference type="GO" id="GO:0008270">
    <property type="term" value="F:zinc ion binding"/>
    <property type="evidence" value="ECO:0007669"/>
    <property type="project" value="UniProtKB-KW"/>
</dbReference>
<keyword evidence="6" id="KW-1185">Reference proteome</keyword>
<dbReference type="GO" id="GO:0004190">
    <property type="term" value="F:aspartic-type endopeptidase activity"/>
    <property type="evidence" value="ECO:0007669"/>
    <property type="project" value="UniProtKB-KW"/>
</dbReference>
<evidence type="ECO:0000256" key="3">
    <source>
        <dbReference type="SAM" id="MobiDB-lite"/>
    </source>
</evidence>
<dbReference type="Pfam" id="PF00098">
    <property type="entry name" value="zf-CCHC"/>
    <property type="match status" value="1"/>
</dbReference>
<organism evidence="5 6">
    <name type="scientific">Smittium culicis</name>
    <dbReference type="NCBI Taxonomy" id="133412"/>
    <lineage>
        <taxon>Eukaryota</taxon>
        <taxon>Fungi</taxon>
        <taxon>Fungi incertae sedis</taxon>
        <taxon>Zoopagomycota</taxon>
        <taxon>Kickxellomycotina</taxon>
        <taxon>Harpellomycetes</taxon>
        <taxon>Harpellales</taxon>
        <taxon>Legeriomycetaceae</taxon>
        <taxon>Smittium</taxon>
    </lineage>
</organism>
<sequence>MTTSFEVFPPKFDSKDVKKDNVDVWISSFRDAISFNEVLEEDAKKLLRLWLIGDAAQWRLDIQSIADSESWDLSKWLDELKLKFGVKPSDKIGDIWKLAELRKGSESSWSDFNKEFKKYLNTIPVNLYTMDWVKQTYLKAVACADRDIWWAVYRDNKGKTLEYLIKDIEEISKEKEEGLRGVDTVDLKPKEIVKKYDNSTVAEVKETTSESKYREKSEISELTDAFKNWMLLNQRRGTPQNPSSYLCYVCGKRGHYSKECPKSPLNENKNLSKSEPAGPPNKSLLAINSEELGKSADALISIPNSSKRMRIDEIINSPLKTVDHRESRLGKPRKSVKKKTKPKARISEWSTRILNSSAQISVRELLSIKPSLLSELLSCLRKSNSVESRHIFYAENGNTELSKDKTFTPSYIMMSYKNRDLPILIDTGASYSLMNKEIVTKLGIPLKKMRKPIFIQSVSGKTIKLEEKCRITVELENEEQVEVDFVIMENCAVPVLLGMDGCKSLKVRLYYDKNLLSYKFNDNRESVQLHSRENVYEELMDWESEESDSMTSTYESDDSHDEIVPLFYASLESEICDQGYPEASALSATDHDGNKVPEEAKQLVEKYNQIFEISEFERPEIKDSVYEISVPEDTK</sequence>
<evidence type="ECO:0000313" key="6">
    <source>
        <dbReference type="Proteomes" id="UP000187283"/>
    </source>
</evidence>
<evidence type="ECO:0000313" key="5">
    <source>
        <dbReference type="EMBL" id="OMJ17851.1"/>
    </source>
</evidence>
<dbReference type="InterPro" id="IPR001969">
    <property type="entry name" value="Aspartic_peptidase_AS"/>
</dbReference>
<name>A0A1R1XT98_9FUNG</name>
<dbReference type="InterPro" id="IPR021109">
    <property type="entry name" value="Peptidase_aspartic_dom_sf"/>
</dbReference>
<dbReference type="PROSITE" id="PS50158">
    <property type="entry name" value="ZF_CCHC"/>
    <property type="match status" value="1"/>
</dbReference>
<keyword evidence="1" id="KW-0645">Protease</keyword>
<dbReference type="InterPro" id="IPR001878">
    <property type="entry name" value="Znf_CCHC"/>
</dbReference>
<feature type="region of interest" description="Disordered" evidence="3">
    <location>
        <begin position="323"/>
        <end position="342"/>
    </location>
</feature>
<evidence type="ECO:0000256" key="2">
    <source>
        <dbReference type="PROSITE-ProRule" id="PRU00047"/>
    </source>
</evidence>
<dbReference type="Proteomes" id="UP000187283">
    <property type="component" value="Unassembled WGS sequence"/>
</dbReference>
<keyword evidence="2" id="KW-0863">Zinc-finger</keyword>
<keyword evidence="1" id="KW-0064">Aspartyl protease</keyword>
<feature type="domain" description="CCHC-type" evidence="4">
    <location>
        <begin position="247"/>
        <end position="262"/>
    </location>
</feature>
<proteinExistence type="predicted"/>
<dbReference type="GO" id="GO:0003676">
    <property type="term" value="F:nucleic acid binding"/>
    <property type="evidence" value="ECO:0007669"/>
    <property type="project" value="InterPro"/>
</dbReference>
<reference evidence="5 6" key="1">
    <citation type="submission" date="2017-01" db="EMBL/GenBank/DDBJ databases">
        <authorList>
            <person name="Mah S.A."/>
            <person name="Swanson W.J."/>
            <person name="Moy G.W."/>
            <person name="Vacquier V.D."/>
        </authorList>
    </citation>
    <scope>NUCLEOTIDE SEQUENCE [LARGE SCALE GENOMIC DNA]</scope>
    <source>
        <strain evidence="5 6">GSMNP</strain>
    </source>
</reference>
<protein>
    <recommendedName>
        <fullName evidence="4">CCHC-type domain-containing protein</fullName>
    </recommendedName>
</protein>
<evidence type="ECO:0000256" key="1">
    <source>
        <dbReference type="ARBA" id="ARBA00022750"/>
    </source>
</evidence>
<keyword evidence="2" id="KW-0862">Zinc</keyword>
<dbReference type="CDD" id="cd00303">
    <property type="entry name" value="retropepsin_like"/>
    <property type="match status" value="1"/>
</dbReference>
<dbReference type="SUPFAM" id="SSF57756">
    <property type="entry name" value="Retrovirus zinc finger-like domains"/>
    <property type="match status" value="1"/>
</dbReference>
<dbReference type="PROSITE" id="PS00141">
    <property type="entry name" value="ASP_PROTEASE"/>
    <property type="match status" value="1"/>
</dbReference>